<evidence type="ECO:0000313" key="2">
    <source>
        <dbReference type="Proteomes" id="UP000663891"/>
    </source>
</evidence>
<organism evidence="1 2">
    <name type="scientific">Adineta steineri</name>
    <dbReference type="NCBI Taxonomy" id="433720"/>
    <lineage>
        <taxon>Eukaryota</taxon>
        <taxon>Metazoa</taxon>
        <taxon>Spiralia</taxon>
        <taxon>Gnathifera</taxon>
        <taxon>Rotifera</taxon>
        <taxon>Eurotatoria</taxon>
        <taxon>Bdelloidea</taxon>
        <taxon>Adinetida</taxon>
        <taxon>Adinetidae</taxon>
        <taxon>Adineta</taxon>
    </lineage>
</organism>
<dbReference type="OrthoDB" id="10015671at2759"/>
<dbReference type="Proteomes" id="UP000663891">
    <property type="component" value="Unassembled WGS sequence"/>
</dbReference>
<dbReference type="AlphaFoldDB" id="A0A815HFZ4"/>
<accession>A0A815HFZ4</accession>
<dbReference type="EMBL" id="CAJNON010000677">
    <property type="protein sequence ID" value="CAF1351960.1"/>
    <property type="molecule type" value="Genomic_DNA"/>
</dbReference>
<name>A0A815HFZ4_9BILA</name>
<gene>
    <name evidence="1" type="ORF">VCS650_LOCUS33821</name>
</gene>
<evidence type="ECO:0000313" key="1">
    <source>
        <dbReference type="EMBL" id="CAF1351960.1"/>
    </source>
</evidence>
<reference evidence="1" key="1">
    <citation type="submission" date="2021-02" db="EMBL/GenBank/DDBJ databases">
        <authorList>
            <person name="Nowell W R."/>
        </authorList>
    </citation>
    <scope>NUCLEOTIDE SEQUENCE</scope>
</reference>
<protein>
    <submittedName>
        <fullName evidence="1">Uncharacterized protein</fullName>
    </submittedName>
</protein>
<comment type="caution">
    <text evidence="1">The sequence shown here is derived from an EMBL/GenBank/DDBJ whole genome shotgun (WGS) entry which is preliminary data.</text>
</comment>
<dbReference type="SUPFAM" id="SSF56399">
    <property type="entry name" value="ADP-ribosylation"/>
    <property type="match status" value="1"/>
</dbReference>
<sequence>MEIKPSTTNNKLDSKRKSLPISSSNIEHLETFIIVWLDSNINKNQLLQKLLRQYITYLVSFNDLKLCEQWIKTRLTNEKILFIVSGALGRRIIPNIHQLQPIVAIYVFCLHPDYHTVWTRTYSKIHGIISESNILLQQISNDLIYFENIENLKTIKIFTDYHRRTRIVNPEIASFLWYQFFLEILLSTSCLHSSPNFVSPIASNYHRRTRIVNHEIASFLWYQFFLEILLSTSCLHSSASSNELIQILRRYSLNDEECLDLIEEFEQTYDKQQAIRWLINNTILTRVLNKAKREENISMLFYLRFFLIDIYNQLRDHQLDSVHVYQRQLMTLENIEKIKINSNQYLIFSGFLITSINKPAEFSSIDINDNQYQSVLIEIDAKNRNGSIPFASIQQMTNTNNNSDILFMCGAIFKIISFTNNYNSTWTLQLSLASDRKQKFQRSKDLFMIVDLLDQCNQQDKANIYCQHLLQQLSSDHVLIPHLKERLNVDSKLLPGIAL</sequence>
<proteinExistence type="predicted"/>